<proteinExistence type="predicted"/>
<dbReference type="GO" id="GO:0000981">
    <property type="term" value="F:DNA-binding transcription factor activity, RNA polymerase II-specific"/>
    <property type="evidence" value="ECO:0007669"/>
    <property type="project" value="TreeGrafter"/>
</dbReference>
<dbReference type="GO" id="GO:0005634">
    <property type="term" value="C:nucleus"/>
    <property type="evidence" value="ECO:0007669"/>
    <property type="project" value="TreeGrafter"/>
</dbReference>
<dbReference type="AlphaFoldDB" id="A0AAW1SRV2"/>
<feature type="domain" description="Myb-like" evidence="4">
    <location>
        <begin position="53"/>
        <end position="103"/>
    </location>
</feature>
<keyword evidence="7" id="KW-1185">Reference proteome</keyword>
<evidence type="ECO:0000259" key="4">
    <source>
        <dbReference type="PROSITE" id="PS50090"/>
    </source>
</evidence>
<organism evidence="6 7">
    <name type="scientific">Apatococcus fuscideae</name>
    <dbReference type="NCBI Taxonomy" id="2026836"/>
    <lineage>
        <taxon>Eukaryota</taxon>
        <taxon>Viridiplantae</taxon>
        <taxon>Chlorophyta</taxon>
        <taxon>core chlorophytes</taxon>
        <taxon>Trebouxiophyceae</taxon>
        <taxon>Chlorellales</taxon>
        <taxon>Chlorellaceae</taxon>
        <taxon>Apatococcus</taxon>
    </lineage>
</organism>
<feature type="region of interest" description="Disordered" evidence="3">
    <location>
        <begin position="431"/>
        <end position="472"/>
    </location>
</feature>
<dbReference type="SUPFAM" id="SSF46689">
    <property type="entry name" value="Homeodomain-like"/>
    <property type="match status" value="1"/>
</dbReference>
<feature type="compositionally biased region" description="Polar residues" evidence="3">
    <location>
        <begin position="433"/>
        <end position="442"/>
    </location>
</feature>
<name>A0AAW1SRV2_9CHLO</name>
<dbReference type="FunFam" id="1.10.10.60:FF:000010">
    <property type="entry name" value="Transcriptional activator Myb isoform A"/>
    <property type="match status" value="1"/>
</dbReference>
<dbReference type="InterPro" id="IPR050560">
    <property type="entry name" value="MYB_TF"/>
</dbReference>
<evidence type="ECO:0000256" key="2">
    <source>
        <dbReference type="ARBA" id="ARBA00023125"/>
    </source>
</evidence>
<feature type="compositionally biased region" description="Polar residues" evidence="3">
    <location>
        <begin position="265"/>
        <end position="277"/>
    </location>
</feature>
<comment type="caution">
    <text evidence="6">The sequence shown here is derived from an EMBL/GenBank/DDBJ whole genome shotgun (WGS) entry which is preliminary data.</text>
</comment>
<gene>
    <name evidence="6" type="ORF">WJX84_002767</name>
</gene>
<feature type="domain" description="Myb-like" evidence="4">
    <location>
        <begin position="9"/>
        <end position="52"/>
    </location>
</feature>
<dbReference type="GO" id="GO:0000978">
    <property type="term" value="F:RNA polymerase II cis-regulatory region sequence-specific DNA binding"/>
    <property type="evidence" value="ECO:0007669"/>
    <property type="project" value="TreeGrafter"/>
</dbReference>
<evidence type="ECO:0000313" key="7">
    <source>
        <dbReference type="Proteomes" id="UP001485043"/>
    </source>
</evidence>
<feature type="domain" description="HTH myb-type" evidence="5">
    <location>
        <begin position="1"/>
        <end position="56"/>
    </location>
</feature>
<dbReference type="InterPro" id="IPR001005">
    <property type="entry name" value="SANT/Myb"/>
</dbReference>
<keyword evidence="2" id="KW-0238">DNA-binding</keyword>
<dbReference type="InterPro" id="IPR017930">
    <property type="entry name" value="Myb_dom"/>
</dbReference>
<dbReference type="Pfam" id="PF00249">
    <property type="entry name" value="Myb_DNA-binding"/>
    <property type="match status" value="2"/>
</dbReference>
<protein>
    <submittedName>
        <fullName evidence="6">Uncharacterized protein</fullName>
    </submittedName>
</protein>
<dbReference type="PANTHER" id="PTHR45614:SF76">
    <property type="entry name" value="TRANSCRIPTION FACTOR MYB124"/>
    <property type="match status" value="1"/>
</dbReference>
<dbReference type="CDD" id="cd00167">
    <property type="entry name" value="SANT"/>
    <property type="match status" value="2"/>
</dbReference>
<reference evidence="6 7" key="1">
    <citation type="journal article" date="2024" name="Nat. Commun.">
        <title>Phylogenomics reveals the evolutionary origins of lichenization in chlorophyte algae.</title>
        <authorList>
            <person name="Puginier C."/>
            <person name="Libourel C."/>
            <person name="Otte J."/>
            <person name="Skaloud P."/>
            <person name="Haon M."/>
            <person name="Grisel S."/>
            <person name="Petersen M."/>
            <person name="Berrin J.G."/>
            <person name="Delaux P.M."/>
            <person name="Dal Grande F."/>
            <person name="Keller J."/>
        </authorList>
    </citation>
    <scope>NUCLEOTIDE SEQUENCE [LARGE SCALE GENOMIC DNA]</scope>
    <source>
        <strain evidence="6 7">SAG 2523</strain>
    </source>
</reference>
<sequence length="472" mass="51047">MPESGTLVWSQEEDEHLRKLVERHGPKKWSVIAKELKSKKSKQCRRRWKNYLDVELKQGIWTPDEDEKLLEAHSEHGNKWTEIARIVGGRTDNAVKNRFAALSKKKIAHRSKPARRAPVHPDISLTQQSAASTLREGESLTTSPSSAAHSSPRSWLRPPHYQSSAGTARAPGIDIHITQGVLTSAEQQVASEVNDMDIPINFVFEQIPLSFDPTTTPRSSLAQHISPGPPSFAGDGSADRTDVLRWLSSSSNPWADNEPSGNHGGSLSQSGFPTMTSAPMAYDSGNLGLGETPPPLGHSHRQLLRKVISIAKDTQEAVFSSPDWLTGHDGYGAPAFQDQTSVIRTPVLPPIRTKTDSSSKRPYHIKVDARQGSLVGGSGGSTDPPSSGFTSMDVTDGSPIVDVLISPTFSSQELSILLDALNDPASGIDQLAEASSQMQAWESQGEHAGQSNLATVSPRARRSQPPWPAGPC</sequence>
<dbReference type="SMART" id="SM00717">
    <property type="entry name" value="SANT"/>
    <property type="match status" value="2"/>
</dbReference>
<feature type="compositionally biased region" description="Low complexity" evidence="3">
    <location>
        <begin position="139"/>
        <end position="154"/>
    </location>
</feature>
<feature type="domain" description="HTH myb-type" evidence="5">
    <location>
        <begin position="61"/>
        <end position="107"/>
    </location>
</feature>
<evidence type="ECO:0000256" key="1">
    <source>
        <dbReference type="ARBA" id="ARBA00022737"/>
    </source>
</evidence>
<dbReference type="PANTHER" id="PTHR45614">
    <property type="entry name" value="MYB PROTEIN-RELATED"/>
    <property type="match status" value="1"/>
</dbReference>
<dbReference type="EMBL" id="JALJOV010001150">
    <property type="protein sequence ID" value="KAK9853356.1"/>
    <property type="molecule type" value="Genomic_DNA"/>
</dbReference>
<feature type="compositionally biased region" description="Polar residues" evidence="3">
    <location>
        <begin position="214"/>
        <end position="223"/>
    </location>
</feature>
<dbReference type="Gene3D" id="1.10.10.60">
    <property type="entry name" value="Homeodomain-like"/>
    <property type="match status" value="2"/>
</dbReference>
<evidence type="ECO:0000313" key="6">
    <source>
        <dbReference type="EMBL" id="KAK9853356.1"/>
    </source>
</evidence>
<dbReference type="InterPro" id="IPR009057">
    <property type="entry name" value="Homeodomain-like_sf"/>
</dbReference>
<feature type="compositionally biased region" description="Basic residues" evidence="3">
    <location>
        <begin position="106"/>
        <end position="118"/>
    </location>
</feature>
<keyword evidence="1" id="KW-0677">Repeat</keyword>
<evidence type="ECO:0000259" key="5">
    <source>
        <dbReference type="PROSITE" id="PS51294"/>
    </source>
</evidence>
<dbReference type="PROSITE" id="PS50090">
    <property type="entry name" value="MYB_LIKE"/>
    <property type="match status" value="2"/>
</dbReference>
<evidence type="ECO:0000256" key="3">
    <source>
        <dbReference type="SAM" id="MobiDB-lite"/>
    </source>
</evidence>
<dbReference type="Proteomes" id="UP001485043">
    <property type="component" value="Unassembled WGS sequence"/>
</dbReference>
<dbReference type="PROSITE" id="PS51294">
    <property type="entry name" value="HTH_MYB"/>
    <property type="match status" value="2"/>
</dbReference>
<accession>A0AAW1SRV2</accession>
<feature type="region of interest" description="Disordered" evidence="3">
    <location>
        <begin position="106"/>
        <end position="169"/>
    </location>
</feature>
<feature type="region of interest" description="Disordered" evidence="3">
    <location>
        <begin position="214"/>
        <end position="288"/>
    </location>
</feature>